<dbReference type="AlphaFoldDB" id="A0AAW2VI50"/>
<comment type="caution">
    <text evidence="2">The sequence shown here is derived from an EMBL/GenBank/DDBJ whole genome shotgun (WGS) entry which is preliminary data.</text>
</comment>
<name>A0AAW2VI50_SESRA</name>
<protein>
    <submittedName>
        <fullName evidence="2">Origin of replication complex subunit</fullName>
    </submittedName>
</protein>
<dbReference type="EMBL" id="JACGWJ010000003">
    <property type="protein sequence ID" value="KAL0428853.1"/>
    <property type="molecule type" value="Genomic_DNA"/>
</dbReference>
<accession>A0AAW2VI50</accession>
<sequence>MGKEESPQISRRTTRLSSCSTPNLKAPVEASKATSKLQSLSVDDLVFHGECISLDELINSFPGRQTQILELINLLGPLDSPLVPTFIYGGASTGKTSIVLQIFKHLNRPSFTLAVSPVIIPDTV</sequence>
<feature type="region of interest" description="Disordered" evidence="1">
    <location>
        <begin position="1"/>
        <end position="23"/>
    </location>
</feature>
<evidence type="ECO:0000313" key="2">
    <source>
        <dbReference type="EMBL" id="KAL0428853.1"/>
    </source>
</evidence>
<dbReference type="InterPro" id="IPR027417">
    <property type="entry name" value="P-loop_NTPase"/>
</dbReference>
<organism evidence="2">
    <name type="scientific">Sesamum radiatum</name>
    <name type="common">Black benniseed</name>
    <dbReference type="NCBI Taxonomy" id="300843"/>
    <lineage>
        <taxon>Eukaryota</taxon>
        <taxon>Viridiplantae</taxon>
        <taxon>Streptophyta</taxon>
        <taxon>Embryophyta</taxon>
        <taxon>Tracheophyta</taxon>
        <taxon>Spermatophyta</taxon>
        <taxon>Magnoliopsida</taxon>
        <taxon>eudicotyledons</taxon>
        <taxon>Gunneridae</taxon>
        <taxon>Pentapetalae</taxon>
        <taxon>asterids</taxon>
        <taxon>lamiids</taxon>
        <taxon>Lamiales</taxon>
        <taxon>Pedaliaceae</taxon>
        <taxon>Sesamum</taxon>
    </lineage>
</organism>
<dbReference type="GO" id="GO:0006270">
    <property type="term" value="P:DNA replication initiation"/>
    <property type="evidence" value="ECO:0007669"/>
    <property type="project" value="TreeGrafter"/>
</dbReference>
<dbReference type="InterPro" id="IPR020796">
    <property type="entry name" value="ORC5"/>
</dbReference>
<evidence type="ECO:0000256" key="1">
    <source>
        <dbReference type="SAM" id="MobiDB-lite"/>
    </source>
</evidence>
<reference evidence="2" key="1">
    <citation type="submission" date="2020-06" db="EMBL/GenBank/DDBJ databases">
        <authorList>
            <person name="Li T."/>
            <person name="Hu X."/>
            <person name="Zhang T."/>
            <person name="Song X."/>
            <person name="Zhang H."/>
            <person name="Dai N."/>
            <person name="Sheng W."/>
            <person name="Hou X."/>
            <person name="Wei L."/>
        </authorList>
    </citation>
    <scope>NUCLEOTIDE SEQUENCE</scope>
    <source>
        <strain evidence="2">G02</strain>
        <tissue evidence="2">Leaf</tissue>
    </source>
</reference>
<gene>
    <name evidence="2" type="ORF">Sradi_0511300</name>
</gene>
<dbReference type="GO" id="GO:0005664">
    <property type="term" value="C:nuclear origin of replication recognition complex"/>
    <property type="evidence" value="ECO:0007669"/>
    <property type="project" value="TreeGrafter"/>
</dbReference>
<dbReference type="PANTHER" id="PTHR12705:SF0">
    <property type="entry name" value="ORIGIN RECOGNITION COMPLEX SUBUNIT 5"/>
    <property type="match status" value="1"/>
</dbReference>
<dbReference type="SUPFAM" id="SSF52540">
    <property type="entry name" value="P-loop containing nucleoside triphosphate hydrolases"/>
    <property type="match status" value="1"/>
</dbReference>
<dbReference type="GO" id="GO:0003688">
    <property type="term" value="F:DNA replication origin binding"/>
    <property type="evidence" value="ECO:0007669"/>
    <property type="project" value="TreeGrafter"/>
</dbReference>
<dbReference type="PANTHER" id="PTHR12705">
    <property type="entry name" value="ORIGIN RECOGNITION COMPLEX SUBUNIT 5"/>
    <property type="match status" value="1"/>
</dbReference>
<reference evidence="2" key="2">
    <citation type="journal article" date="2024" name="Plant">
        <title>Genomic evolution and insights into agronomic trait innovations of Sesamum species.</title>
        <authorList>
            <person name="Miao H."/>
            <person name="Wang L."/>
            <person name="Qu L."/>
            <person name="Liu H."/>
            <person name="Sun Y."/>
            <person name="Le M."/>
            <person name="Wang Q."/>
            <person name="Wei S."/>
            <person name="Zheng Y."/>
            <person name="Lin W."/>
            <person name="Duan Y."/>
            <person name="Cao H."/>
            <person name="Xiong S."/>
            <person name="Wang X."/>
            <person name="Wei L."/>
            <person name="Li C."/>
            <person name="Ma Q."/>
            <person name="Ju M."/>
            <person name="Zhao R."/>
            <person name="Li G."/>
            <person name="Mu C."/>
            <person name="Tian Q."/>
            <person name="Mei H."/>
            <person name="Zhang T."/>
            <person name="Gao T."/>
            <person name="Zhang H."/>
        </authorList>
    </citation>
    <scope>NUCLEOTIDE SEQUENCE</scope>
    <source>
        <strain evidence="2">G02</strain>
    </source>
</reference>
<proteinExistence type="predicted"/>